<protein>
    <recommendedName>
        <fullName evidence="3">IPT/TIG domain-containing protein</fullName>
    </recommendedName>
</protein>
<proteinExistence type="predicted"/>
<accession>A0ABT1S4Z9</accession>
<reference evidence="1 2" key="1">
    <citation type="submission" date="2022-06" db="EMBL/GenBank/DDBJ databases">
        <title>Isolation of gut microbiota from human fecal samples.</title>
        <authorList>
            <person name="Pamer E.G."/>
            <person name="Barat B."/>
            <person name="Waligurski E."/>
            <person name="Medina S."/>
            <person name="Paddock L."/>
            <person name="Mostad J."/>
        </authorList>
    </citation>
    <scope>NUCLEOTIDE SEQUENCE [LARGE SCALE GENOMIC DNA]</scope>
    <source>
        <strain evidence="1 2">DFI.9.73</strain>
    </source>
</reference>
<name>A0ABT1S4Z9_9FIRM</name>
<evidence type="ECO:0008006" key="3">
    <source>
        <dbReference type="Google" id="ProtNLM"/>
    </source>
</evidence>
<dbReference type="Proteomes" id="UP001524473">
    <property type="component" value="Unassembled WGS sequence"/>
</dbReference>
<sequence>LPETFTAGEEVTVNGKDFVTAAKLILKNSADATKTLDIEGAAFTATSVTFTVPADAEAGN</sequence>
<comment type="caution">
    <text evidence="1">The sequence shown here is derived from an EMBL/GenBank/DDBJ whole genome shotgun (WGS) entry which is preliminary data.</text>
</comment>
<evidence type="ECO:0000313" key="2">
    <source>
        <dbReference type="Proteomes" id="UP001524473"/>
    </source>
</evidence>
<dbReference type="Gene3D" id="2.60.40.10">
    <property type="entry name" value="Immunoglobulins"/>
    <property type="match status" value="1"/>
</dbReference>
<organism evidence="1 2">
    <name type="scientific">Neglectibacter timonensis</name>
    <dbReference type="NCBI Taxonomy" id="1776382"/>
    <lineage>
        <taxon>Bacteria</taxon>
        <taxon>Bacillati</taxon>
        <taxon>Bacillota</taxon>
        <taxon>Clostridia</taxon>
        <taxon>Eubacteriales</taxon>
        <taxon>Oscillospiraceae</taxon>
        <taxon>Neglectibacter</taxon>
    </lineage>
</organism>
<feature type="non-terminal residue" evidence="1">
    <location>
        <position position="1"/>
    </location>
</feature>
<gene>
    <name evidence="1" type="ORF">NE695_18440</name>
</gene>
<dbReference type="EMBL" id="JANFZH010000127">
    <property type="protein sequence ID" value="MCQ4841880.1"/>
    <property type="molecule type" value="Genomic_DNA"/>
</dbReference>
<evidence type="ECO:0000313" key="1">
    <source>
        <dbReference type="EMBL" id="MCQ4841880.1"/>
    </source>
</evidence>
<keyword evidence="2" id="KW-1185">Reference proteome</keyword>
<dbReference type="InterPro" id="IPR013783">
    <property type="entry name" value="Ig-like_fold"/>
</dbReference>